<evidence type="ECO:0000313" key="2">
    <source>
        <dbReference type="Proteomes" id="UP000235145"/>
    </source>
</evidence>
<name>A0A9R1VNC5_LACSA</name>
<organism evidence="1 2">
    <name type="scientific">Lactuca sativa</name>
    <name type="common">Garden lettuce</name>
    <dbReference type="NCBI Taxonomy" id="4236"/>
    <lineage>
        <taxon>Eukaryota</taxon>
        <taxon>Viridiplantae</taxon>
        <taxon>Streptophyta</taxon>
        <taxon>Embryophyta</taxon>
        <taxon>Tracheophyta</taxon>
        <taxon>Spermatophyta</taxon>
        <taxon>Magnoliopsida</taxon>
        <taxon>eudicotyledons</taxon>
        <taxon>Gunneridae</taxon>
        <taxon>Pentapetalae</taxon>
        <taxon>asterids</taxon>
        <taxon>campanulids</taxon>
        <taxon>Asterales</taxon>
        <taxon>Asteraceae</taxon>
        <taxon>Cichorioideae</taxon>
        <taxon>Cichorieae</taxon>
        <taxon>Lactucinae</taxon>
        <taxon>Lactuca</taxon>
    </lineage>
</organism>
<proteinExistence type="predicted"/>
<keyword evidence="2" id="KW-1185">Reference proteome</keyword>
<sequence length="198" mass="22303">MTPTEIKEVIEKLVIVSKNSVNEDGWNPYQPRGVKEVINAHLESQISELTKVALLLTKEKIVVKKPCGICLKTGHPANMCPILQNDVAPVKPKQQYQMPPGFHQLRNYQQSGFQQNFQQQNYQQPGSSNMALEDIVKTFQTETRASIKNLKHQVSQLATFVGRVESQGKLPGHTKNNPKNNVSVISLKSGNLWRPKHI</sequence>
<gene>
    <name evidence="1" type="ORF">LSAT_V11C400169700</name>
</gene>
<dbReference type="EMBL" id="NBSK02000004">
    <property type="protein sequence ID" value="KAJ0210607.1"/>
    <property type="molecule type" value="Genomic_DNA"/>
</dbReference>
<reference evidence="1 2" key="1">
    <citation type="journal article" date="2017" name="Nat. Commun.">
        <title>Genome assembly with in vitro proximity ligation data and whole-genome triplication in lettuce.</title>
        <authorList>
            <person name="Reyes-Chin-Wo S."/>
            <person name="Wang Z."/>
            <person name="Yang X."/>
            <person name="Kozik A."/>
            <person name="Arikit S."/>
            <person name="Song C."/>
            <person name="Xia L."/>
            <person name="Froenicke L."/>
            <person name="Lavelle D.O."/>
            <person name="Truco M.J."/>
            <person name="Xia R."/>
            <person name="Zhu S."/>
            <person name="Xu C."/>
            <person name="Xu H."/>
            <person name="Xu X."/>
            <person name="Cox K."/>
            <person name="Korf I."/>
            <person name="Meyers B.C."/>
            <person name="Michelmore R.W."/>
        </authorList>
    </citation>
    <scope>NUCLEOTIDE SEQUENCE [LARGE SCALE GENOMIC DNA]</scope>
    <source>
        <strain evidence="2">cv. Salinas</strain>
        <tissue evidence="1">Seedlings</tissue>
    </source>
</reference>
<evidence type="ECO:0000313" key="1">
    <source>
        <dbReference type="EMBL" id="KAJ0210607.1"/>
    </source>
</evidence>
<accession>A0A9R1VNC5</accession>
<protein>
    <submittedName>
        <fullName evidence="1">Uncharacterized protein</fullName>
    </submittedName>
</protein>
<dbReference type="Proteomes" id="UP000235145">
    <property type="component" value="Unassembled WGS sequence"/>
</dbReference>
<dbReference type="AlphaFoldDB" id="A0A9R1VNC5"/>
<comment type="caution">
    <text evidence="1">The sequence shown here is derived from an EMBL/GenBank/DDBJ whole genome shotgun (WGS) entry which is preliminary data.</text>
</comment>